<dbReference type="InterPro" id="IPR005520">
    <property type="entry name" value="Attacin_N"/>
</dbReference>
<keyword evidence="8" id="KW-0391">Immunity</keyword>
<dbReference type="EMBL" id="BGZK01000082">
    <property type="protein sequence ID" value="GBP16811.1"/>
    <property type="molecule type" value="Genomic_DNA"/>
</dbReference>
<evidence type="ECO:0000256" key="7">
    <source>
        <dbReference type="ARBA" id="ARBA00022729"/>
    </source>
</evidence>
<keyword evidence="7" id="KW-0732">Signal</keyword>
<evidence type="ECO:0000256" key="6">
    <source>
        <dbReference type="ARBA" id="ARBA00022685"/>
    </source>
</evidence>
<dbReference type="AlphaFoldDB" id="A0A4C1TS28"/>
<evidence type="ECO:0000256" key="4">
    <source>
        <dbReference type="ARBA" id="ARBA00022529"/>
    </source>
</evidence>
<dbReference type="GO" id="GO:0042742">
    <property type="term" value="P:defense response to bacterium"/>
    <property type="evidence" value="ECO:0007669"/>
    <property type="project" value="UniProtKB-KW"/>
</dbReference>
<dbReference type="GO" id="GO:0045087">
    <property type="term" value="P:innate immune response"/>
    <property type="evidence" value="ECO:0007669"/>
    <property type="project" value="UniProtKB-KW"/>
</dbReference>
<keyword evidence="4" id="KW-0929">Antimicrobial</keyword>
<comment type="caution">
    <text evidence="12">The sequence shown here is derived from an EMBL/GenBank/DDBJ whole genome shotgun (WGS) entry which is preliminary data.</text>
</comment>
<accession>A0A4C1TS28</accession>
<proteinExistence type="inferred from homology"/>
<evidence type="ECO:0000256" key="5">
    <source>
        <dbReference type="ARBA" id="ARBA00022588"/>
    </source>
</evidence>
<keyword evidence="13" id="KW-1185">Reference proteome</keyword>
<comment type="similarity">
    <text evidence="2">Belongs to the attacin/sarcotoxin-2 family.</text>
</comment>
<feature type="domain" description="Attacin N-terminal" evidence="10">
    <location>
        <begin position="86"/>
        <end position="152"/>
    </location>
</feature>
<dbReference type="InterPro" id="IPR005521">
    <property type="entry name" value="Attacin_C"/>
</dbReference>
<dbReference type="OrthoDB" id="7441167at2759"/>
<evidence type="ECO:0000313" key="13">
    <source>
        <dbReference type="Proteomes" id="UP000299102"/>
    </source>
</evidence>
<evidence type="ECO:0000256" key="9">
    <source>
        <dbReference type="ARBA" id="ARBA00023022"/>
    </source>
</evidence>
<evidence type="ECO:0000256" key="1">
    <source>
        <dbReference type="ARBA" id="ARBA00004613"/>
    </source>
</evidence>
<dbReference type="Pfam" id="PF03769">
    <property type="entry name" value="Attacin_C"/>
    <property type="match status" value="1"/>
</dbReference>
<evidence type="ECO:0000259" key="11">
    <source>
        <dbReference type="Pfam" id="PF03769"/>
    </source>
</evidence>
<evidence type="ECO:0000256" key="2">
    <source>
        <dbReference type="ARBA" id="ARBA00007550"/>
    </source>
</evidence>
<evidence type="ECO:0000313" key="12">
    <source>
        <dbReference type="EMBL" id="GBP16811.1"/>
    </source>
</evidence>
<dbReference type="Pfam" id="PF03768">
    <property type="entry name" value="Attacin_N"/>
    <property type="match status" value="1"/>
</dbReference>
<comment type="subcellular location">
    <subcellularLocation>
        <location evidence="1">Secreted</location>
    </subcellularLocation>
</comment>
<evidence type="ECO:0000259" key="10">
    <source>
        <dbReference type="Pfam" id="PF03768"/>
    </source>
</evidence>
<keyword evidence="6" id="KW-0165">Cleavage on pair of basic residues</keyword>
<feature type="domain" description="Attacin C-terminal" evidence="11">
    <location>
        <begin position="155"/>
        <end position="265"/>
    </location>
</feature>
<dbReference type="GO" id="GO:0005576">
    <property type="term" value="C:extracellular region"/>
    <property type="evidence" value="ECO:0007669"/>
    <property type="project" value="UniProtKB-SubCell"/>
</dbReference>
<keyword evidence="5" id="KW-0399">Innate immunity</keyword>
<keyword evidence="3" id="KW-0964">Secreted</keyword>
<sequence length="307" mass="33489">MVIDGTANPTYERNFVLVNRPVAESVSKLIALEHPGYREILGGTAYPIYNENFILVNRPDKESLIDLIAPEYRARNSVHRTRRQVHGAISTNTDGSVNIHAQLPLASDGTNVLSAVSGVDSFLKDKDMHSSVSSGLALDNESGHGLSVINKHTDDFGDQLTAAGHFNLLNSERHNLNANAFVTRTMPENPTLPNFNTIGGGLDYMYKNKIGASLSASHTDLFKQTDLSAMGKLNLFKSPSMSMDFSAGATKSMSPFIPKSFWQPNRRGHVDADLTPDLSFNFISCPVSNFDSANGRNTDLDKDVTNS</sequence>
<reference evidence="12 13" key="1">
    <citation type="journal article" date="2019" name="Commun. Biol.">
        <title>The bagworm genome reveals a unique fibroin gene that provides high tensile strength.</title>
        <authorList>
            <person name="Kono N."/>
            <person name="Nakamura H."/>
            <person name="Ohtoshi R."/>
            <person name="Tomita M."/>
            <person name="Numata K."/>
            <person name="Arakawa K."/>
        </authorList>
    </citation>
    <scope>NUCLEOTIDE SEQUENCE [LARGE SCALE GENOMIC DNA]</scope>
</reference>
<gene>
    <name evidence="12" type="ORF">EVAR_13197_1</name>
</gene>
<dbReference type="Proteomes" id="UP000299102">
    <property type="component" value="Unassembled WGS sequence"/>
</dbReference>
<evidence type="ECO:0000256" key="8">
    <source>
        <dbReference type="ARBA" id="ARBA00022859"/>
    </source>
</evidence>
<keyword evidence="9" id="KW-0044">Antibiotic</keyword>
<organism evidence="12 13">
    <name type="scientific">Eumeta variegata</name>
    <name type="common">Bagworm moth</name>
    <name type="synonym">Eumeta japonica</name>
    <dbReference type="NCBI Taxonomy" id="151549"/>
    <lineage>
        <taxon>Eukaryota</taxon>
        <taxon>Metazoa</taxon>
        <taxon>Ecdysozoa</taxon>
        <taxon>Arthropoda</taxon>
        <taxon>Hexapoda</taxon>
        <taxon>Insecta</taxon>
        <taxon>Pterygota</taxon>
        <taxon>Neoptera</taxon>
        <taxon>Endopterygota</taxon>
        <taxon>Lepidoptera</taxon>
        <taxon>Glossata</taxon>
        <taxon>Ditrysia</taxon>
        <taxon>Tineoidea</taxon>
        <taxon>Psychidae</taxon>
        <taxon>Oiketicinae</taxon>
        <taxon>Eumeta</taxon>
    </lineage>
</organism>
<name>A0A4C1TS28_EUMVA</name>
<protein>
    <submittedName>
        <fullName evidence="12">Attacin-A</fullName>
    </submittedName>
</protein>
<evidence type="ECO:0000256" key="3">
    <source>
        <dbReference type="ARBA" id="ARBA00022525"/>
    </source>
</evidence>